<dbReference type="Proteomes" id="UP000653454">
    <property type="component" value="Unassembled WGS sequence"/>
</dbReference>
<name>A0A8S4FZZ7_PLUXY</name>
<protein>
    <submittedName>
        <fullName evidence="2">(diamondback moth) hypothetical protein</fullName>
    </submittedName>
</protein>
<evidence type="ECO:0000313" key="3">
    <source>
        <dbReference type="Proteomes" id="UP000653454"/>
    </source>
</evidence>
<feature type="compositionally biased region" description="Polar residues" evidence="1">
    <location>
        <begin position="203"/>
        <end position="213"/>
    </location>
</feature>
<evidence type="ECO:0000256" key="1">
    <source>
        <dbReference type="SAM" id="MobiDB-lite"/>
    </source>
</evidence>
<feature type="compositionally biased region" description="Basic and acidic residues" evidence="1">
    <location>
        <begin position="188"/>
        <end position="199"/>
    </location>
</feature>
<dbReference type="AlphaFoldDB" id="A0A8S4FZZ7"/>
<keyword evidence="3" id="KW-1185">Reference proteome</keyword>
<evidence type="ECO:0000313" key="2">
    <source>
        <dbReference type="EMBL" id="CAG9134305.1"/>
    </source>
</evidence>
<sequence length="213" mass="23929">MDHQLSKVHNDSIKKPGFLGCGLGHTRKLQVPPTVKDRQYSTVNYSSVGMWQLDPKAGTTPLRETQLCSLHHPPGKAALPFYAKTLSKTQTMPPDRVIDSRRGFIRTKVVATESAHPVLDPRTTSSDILPGHRCLRPGTGNPNKRFQSHRPVGEFSDVMALQLKGNVRCYRCHKNEIQDTQTYNSITAERHQERRRDQVVDPTLSSQDTNGSH</sequence>
<organism evidence="2 3">
    <name type="scientific">Plutella xylostella</name>
    <name type="common">Diamondback moth</name>
    <name type="synonym">Plutella maculipennis</name>
    <dbReference type="NCBI Taxonomy" id="51655"/>
    <lineage>
        <taxon>Eukaryota</taxon>
        <taxon>Metazoa</taxon>
        <taxon>Ecdysozoa</taxon>
        <taxon>Arthropoda</taxon>
        <taxon>Hexapoda</taxon>
        <taxon>Insecta</taxon>
        <taxon>Pterygota</taxon>
        <taxon>Neoptera</taxon>
        <taxon>Endopterygota</taxon>
        <taxon>Lepidoptera</taxon>
        <taxon>Glossata</taxon>
        <taxon>Ditrysia</taxon>
        <taxon>Yponomeutoidea</taxon>
        <taxon>Plutellidae</taxon>
        <taxon>Plutella</taxon>
    </lineage>
</organism>
<feature type="region of interest" description="Disordered" evidence="1">
    <location>
        <begin position="183"/>
        <end position="213"/>
    </location>
</feature>
<proteinExistence type="predicted"/>
<comment type="caution">
    <text evidence="2">The sequence shown here is derived from an EMBL/GenBank/DDBJ whole genome shotgun (WGS) entry which is preliminary data.</text>
</comment>
<accession>A0A8S4FZZ7</accession>
<gene>
    <name evidence="2" type="ORF">PLXY2_LOCUS12560</name>
</gene>
<reference evidence="2" key="1">
    <citation type="submission" date="2020-11" db="EMBL/GenBank/DDBJ databases">
        <authorList>
            <person name="Whiteford S."/>
        </authorList>
    </citation>
    <scope>NUCLEOTIDE SEQUENCE</scope>
</reference>
<dbReference type="EMBL" id="CAJHNJ030000076">
    <property type="protein sequence ID" value="CAG9134305.1"/>
    <property type="molecule type" value="Genomic_DNA"/>
</dbReference>